<feature type="coiled-coil region" evidence="5">
    <location>
        <begin position="111"/>
        <end position="188"/>
    </location>
</feature>
<dbReference type="InterPro" id="IPR006143">
    <property type="entry name" value="RND_pump_MFP"/>
</dbReference>
<accession>A0A5C0ZW91</accession>
<dbReference type="GO" id="GO:0016020">
    <property type="term" value="C:membrane"/>
    <property type="evidence" value="ECO:0007669"/>
    <property type="project" value="InterPro"/>
</dbReference>
<evidence type="ECO:0000259" key="8">
    <source>
        <dbReference type="Pfam" id="PF25963"/>
    </source>
</evidence>
<dbReference type="AlphaFoldDB" id="A0A5C0ZW91"/>
<dbReference type="EMBL" id="CP043420">
    <property type="protein sequence ID" value="QEL09857.1"/>
    <property type="molecule type" value="Genomic_DNA"/>
</dbReference>
<dbReference type="OrthoDB" id="9811754at2"/>
<feature type="domain" description="p-hydroxybenzoic acid efflux pump subunit AaeA-like beta-barrel" evidence="8">
    <location>
        <begin position="220"/>
        <end position="319"/>
    </location>
</feature>
<evidence type="ECO:0000256" key="3">
    <source>
        <dbReference type="ARBA" id="ARBA00022989"/>
    </source>
</evidence>
<evidence type="ECO:0000256" key="1">
    <source>
        <dbReference type="ARBA" id="ARBA00009477"/>
    </source>
</evidence>
<dbReference type="GO" id="GO:0022857">
    <property type="term" value="F:transmembrane transporter activity"/>
    <property type="evidence" value="ECO:0007669"/>
    <property type="project" value="InterPro"/>
</dbReference>
<dbReference type="PANTHER" id="PTHR30367:SF12">
    <property type="entry name" value="P-HYDROXYBENZOIC ACID EFFLUX PUMP SUBUNIT AAEA"/>
    <property type="match status" value="1"/>
</dbReference>
<dbReference type="PANTHER" id="PTHR30367">
    <property type="entry name" value="P-HYDROXYBENZOIC ACID EFFLUX PUMP SUBUNIT AAEA-RELATED"/>
    <property type="match status" value="1"/>
</dbReference>
<gene>
    <name evidence="9" type="ORF">FY550_01060</name>
</gene>
<proteinExistence type="inferred from homology"/>
<evidence type="ECO:0000256" key="6">
    <source>
        <dbReference type="SAM" id="Phobius"/>
    </source>
</evidence>
<feature type="domain" description="Multidrug resistance protein MdtA-like barrel-sandwich hybrid" evidence="7">
    <location>
        <begin position="81"/>
        <end position="216"/>
    </location>
</feature>
<keyword evidence="5" id="KW-0175">Coiled coil</keyword>
<sequence>MSHFMHYCCGQYWRSPVRCPLPVPERDKMMALPLKLRRMLRILLTVVIVLAALLAVRQIWQHYMHDPWTRDGRIRADVIHLSTDVSGLVGTISVRDNDFVHQGDVLFTIDRQRYQLALDQAQANLEQLGQERDEAKANYERRRRLQNYVSDEDRQNARFTMLADEAAVRQARVKVRQAKLDLERATVEAPVDGYITNQHLRVGEYVTAGSNAMTLVDAHSFYALGYFEETKLSRVHVGAPARVQLLSSDQPIRGHVESYAHGITDNSLSSQSGAQSSGLASVNASFDWVRLSQRIPVRIAFDQVPENIKLSNGLTATIYLDAGAAARNDFPDWLKPLRHLWEALISI</sequence>
<keyword evidence="2 6" id="KW-0812">Transmembrane</keyword>
<evidence type="ECO:0000259" key="7">
    <source>
        <dbReference type="Pfam" id="PF25917"/>
    </source>
</evidence>
<keyword evidence="3 6" id="KW-1133">Transmembrane helix</keyword>
<keyword evidence="4 6" id="KW-0472">Membrane</keyword>
<dbReference type="InterPro" id="IPR058625">
    <property type="entry name" value="MdtA-like_BSH"/>
</dbReference>
<evidence type="ECO:0000313" key="9">
    <source>
        <dbReference type="EMBL" id="QEL09857.1"/>
    </source>
</evidence>
<dbReference type="Pfam" id="PF25963">
    <property type="entry name" value="Beta-barrel_AAEA"/>
    <property type="match status" value="1"/>
</dbReference>
<name>A0A5C0ZW91_9GAMM</name>
<organism evidence="9 10">
    <name type="scientific">Kushneria phosphatilytica</name>
    <dbReference type="NCBI Taxonomy" id="657387"/>
    <lineage>
        <taxon>Bacteria</taxon>
        <taxon>Pseudomonadati</taxon>
        <taxon>Pseudomonadota</taxon>
        <taxon>Gammaproteobacteria</taxon>
        <taxon>Oceanospirillales</taxon>
        <taxon>Halomonadaceae</taxon>
        <taxon>Kushneria</taxon>
    </lineage>
</organism>
<dbReference type="Gene3D" id="2.40.50.100">
    <property type="match status" value="1"/>
</dbReference>
<evidence type="ECO:0000256" key="2">
    <source>
        <dbReference type="ARBA" id="ARBA00022692"/>
    </source>
</evidence>
<dbReference type="InterPro" id="IPR050393">
    <property type="entry name" value="MFP_Efflux_Pump"/>
</dbReference>
<dbReference type="KEGG" id="kuy:FY550_01060"/>
<reference evidence="9 10" key="1">
    <citation type="submission" date="2019-08" db="EMBL/GenBank/DDBJ databases">
        <title>Complete genome sequence of Kushneria sp. YCWA18, a halophilic phosphate-solubilizing bacterium isolated from Daqiao saltern in China.</title>
        <authorList>
            <person name="Du G.-X."/>
            <person name="Qu L.-Y."/>
        </authorList>
    </citation>
    <scope>NUCLEOTIDE SEQUENCE [LARGE SCALE GENOMIC DNA]</scope>
    <source>
        <strain evidence="9 10">YCWA18</strain>
    </source>
</reference>
<feature type="transmembrane region" description="Helical" evidence="6">
    <location>
        <begin position="39"/>
        <end position="60"/>
    </location>
</feature>
<evidence type="ECO:0000256" key="4">
    <source>
        <dbReference type="ARBA" id="ARBA00023136"/>
    </source>
</evidence>
<dbReference type="Proteomes" id="UP000322553">
    <property type="component" value="Chromosome"/>
</dbReference>
<protein>
    <submittedName>
        <fullName evidence="9">HlyD family secretion protein</fullName>
    </submittedName>
</protein>
<evidence type="ECO:0000313" key="10">
    <source>
        <dbReference type="Proteomes" id="UP000322553"/>
    </source>
</evidence>
<comment type="similarity">
    <text evidence="1">Belongs to the membrane fusion protein (MFP) (TC 8.A.1) family.</text>
</comment>
<dbReference type="Pfam" id="PF25917">
    <property type="entry name" value="BSH_RND"/>
    <property type="match status" value="1"/>
</dbReference>
<dbReference type="SUPFAM" id="SSF111369">
    <property type="entry name" value="HlyD-like secretion proteins"/>
    <property type="match status" value="1"/>
</dbReference>
<keyword evidence="10" id="KW-1185">Reference proteome</keyword>
<evidence type="ECO:0000256" key="5">
    <source>
        <dbReference type="SAM" id="Coils"/>
    </source>
</evidence>
<dbReference type="NCBIfam" id="TIGR01730">
    <property type="entry name" value="RND_mfp"/>
    <property type="match status" value="1"/>
</dbReference>
<dbReference type="Gene3D" id="2.40.30.170">
    <property type="match status" value="1"/>
</dbReference>
<dbReference type="InterPro" id="IPR058634">
    <property type="entry name" value="AaeA-lik-b-barrel"/>
</dbReference>